<reference evidence="1 2" key="1">
    <citation type="journal article" date="2020" name="ISME J.">
        <title>Comparative genomics reveals insights into cyanobacterial evolution and habitat adaptation.</title>
        <authorList>
            <person name="Chen M.Y."/>
            <person name="Teng W.K."/>
            <person name="Zhao L."/>
            <person name="Hu C.X."/>
            <person name="Zhou Y.K."/>
            <person name="Han B.P."/>
            <person name="Song L.R."/>
            <person name="Shu W.S."/>
        </authorList>
    </citation>
    <scope>NUCLEOTIDE SEQUENCE [LARGE SCALE GENOMIC DNA]</scope>
    <source>
        <strain evidence="1 2">FACHB-1040</strain>
    </source>
</reference>
<dbReference type="Pfam" id="PF12441">
    <property type="entry name" value="CopG_antitoxin"/>
    <property type="match status" value="1"/>
</dbReference>
<organism evidence="1 2">
    <name type="scientific">Aphanizomenon flos-aquae FACHB-1040</name>
    <dbReference type="NCBI Taxonomy" id="2692887"/>
    <lineage>
        <taxon>Bacteria</taxon>
        <taxon>Bacillati</taxon>
        <taxon>Cyanobacteriota</taxon>
        <taxon>Cyanophyceae</taxon>
        <taxon>Nostocales</taxon>
        <taxon>Aphanizomenonaceae</taxon>
        <taxon>Aphanizomenon</taxon>
    </lineage>
</organism>
<evidence type="ECO:0000313" key="1">
    <source>
        <dbReference type="EMBL" id="MBD2279990.1"/>
    </source>
</evidence>
<accession>A0ABR8BZV1</accession>
<evidence type="ECO:0000313" key="2">
    <source>
        <dbReference type="Proteomes" id="UP000606721"/>
    </source>
</evidence>
<dbReference type="RefSeq" id="WP_190383706.1">
    <property type="nucleotide sequence ID" value="NZ_JACJQT010000048.1"/>
</dbReference>
<dbReference type="InterPro" id="IPR022148">
    <property type="entry name" value="CopG_antitoxin"/>
</dbReference>
<keyword evidence="2" id="KW-1185">Reference proteome</keyword>
<dbReference type="Proteomes" id="UP000606721">
    <property type="component" value="Unassembled WGS sequence"/>
</dbReference>
<dbReference type="NCBIfam" id="NF047399">
    <property type="entry name" value="BrnA_antitoxin_add"/>
    <property type="match status" value="1"/>
</dbReference>
<sequence length="74" mass="8771">MKAEEFDRKFDAGEDMSEFFDLSHARHPNREKEKMELKLPLWIIHQLEAEAQKQGISTQTFLENYLIENFSPVS</sequence>
<dbReference type="EMBL" id="JACJQT010000048">
    <property type="protein sequence ID" value="MBD2279990.1"/>
    <property type="molecule type" value="Genomic_DNA"/>
</dbReference>
<protein>
    <submittedName>
        <fullName evidence="1">CopG family transcriptional regulator</fullName>
    </submittedName>
</protein>
<gene>
    <name evidence="1" type="ORF">H6F99_17380</name>
</gene>
<comment type="caution">
    <text evidence="1">The sequence shown here is derived from an EMBL/GenBank/DDBJ whole genome shotgun (WGS) entry which is preliminary data.</text>
</comment>
<name>A0ABR8BZV1_APHFL</name>
<proteinExistence type="predicted"/>